<dbReference type="Proteomes" id="UP000072520">
    <property type="component" value="Unassembled WGS sequence"/>
</dbReference>
<evidence type="ECO:0000313" key="1">
    <source>
        <dbReference type="EMBL" id="KTT00223.1"/>
    </source>
</evidence>
<sequence>MTFRLASEPSFLRLNMLFVSDPFAFFLLRDLAGICESFQIGFNCKIYPVFCLTHPGSVNHFDLAQCSYA</sequence>
<comment type="caution">
    <text evidence="1">The sequence shown here is derived from an EMBL/GenBank/DDBJ whole genome shotgun (WGS) entry which is preliminary data.</text>
</comment>
<proteinExistence type="predicted"/>
<dbReference type="AlphaFoldDB" id="A0AB34VLK7"/>
<gene>
    <name evidence="1" type="ORF">RSA13_04520</name>
</gene>
<organism evidence="1 2">
    <name type="scientific">Pantoea stewartii</name>
    <dbReference type="NCBI Taxonomy" id="66269"/>
    <lineage>
        <taxon>Bacteria</taxon>
        <taxon>Pseudomonadati</taxon>
        <taxon>Pseudomonadota</taxon>
        <taxon>Gammaproteobacteria</taxon>
        <taxon>Enterobacterales</taxon>
        <taxon>Erwiniaceae</taxon>
        <taxon>Pantoea</taxon>
    </lineage>
</organism>
<name>A0AB34VLK7_9GAMM</name>
<protein>
    <submittedName>
        <fullName evidence="1">Uncharacterized protein</fullName>
    </submittedName>
</protein>
<reference evidence="1 2" key="1">
    <citation type="journal article" date="2016" name="Front. Microbiol.">
        <title>Genomic Resource of Rice Seed Associated Bacteria.</title>
        <authorList>
            <person name="Midha S."/>
            <person name="Bansal K."/>
            <person name="Sharma S."/>
            <person name="Kumar N."/>
            <person name="Patil P.P."/>
            <person name="Chaudhry V."/>
            <person name="Patil P.B."/>
        </authorList>
    </citation>
    <scope>NUCLEOTIDE SEQUENCE [LARGE SCALE GENOMIC DNA]</scope>
    <source>
        <strain evidence="1 2">RSA13</strain>
    </source>
</reference>
<dbReference type="EMBL" id="LDSI01000004">
    <property type="protein sequence ID" value="KTT00223.1"/>
    <property type="molecule type" value="Genomic_DNA"/>
</dbReference>
<evidence type="ECO:0000313" key="2">
    <source>
        <dbReference type="Proteomes" id="UP000072520"/>
    </source>
</evidence>
<accession>A0AB34VLK7</accession>